<organism evidence="4 5">
    <name type="scientific">Clostridium estertheticum</name>
    <dbReference type="NCBI Taxonomy" id="238834"/>
    <lineage>
        <taxon>Bacteria</taxon>
        <taxon>Bacillati</taxon>
        <taxon>Bacillota</taxon>
        <taxon>Clostridia</taxon>
        <taxon>Eubacteriales</taxon>
        <taxon>Clostridiaceae</taxon>
        <taxon>Clostridium</taxon>
    </lineage>
</organism>
<dbReference type="Proteomes" id="UP001164733">
    <property type="component" value="Chromosome"/>
</dbReference>
<name>A0AA47EK86_9CLOT</name>
<evidence type="ECO:0000313" key="4">
    <source>
        <dbReference type="EMBL" id="WAG61620.1"/>
    </source>
</evidence>
<feature type="transmembrane region" description="Helical" evidence="2">
    <location>
        <begin position="92"/>
        <end position="114"/>
    </location>
</feature>
<feature type="transmembrane region" description="Helical" evidence="2">
    <location>
        <begin position="145"/>
        <end position="166"/>
    </location>
</feature>
<feature type="transmembrane region" description="Helical" evidence="2">
    <location>
        <begin position="34"/>
        <end position="53"/>
    </location>
</feature>
<feature type="transmembrane region" description="Helical" evidence="2">
    <location>
        <begin position="242"/>
        <end position="261"/>
    </location>
</feature>
<dbReference type="GO" id="GO:0016020">
    <property type="term" value="C:membrane"/>
    <property type="evidence" value="ECO:0007669"/>
    <property type="project" value="InterPro"/>
</dbReference>
<protein>
    <submittedName>
        <fullName evidence="4">DMT family transporter</fullName>
    </submittedName>
</protein>
<evidence type="ECO:0000259" key="3">
    <source>
        <dbReference type="Pfam" id="PF00892"/>
    </source>
</evidence>
<feature type="transmembrane region" description="Helical" evidence="2">
    <location>
        <begin position="68"/>
        <end position="86"/>
    </location>
</feature>
<comment type="similarity">
    <text evidence="1">Belongs to the EamA transporter family.</text>
</comment>
<evidence type="ECO:0000256" key="2">
    <source>
        <dbReference type="SAM" id="Phobius"/>
    </source>
</evidence>
<gene>
    <name evidence="4" type="ORF">LL038_05085</name>
</gene>
<proteinExistence type="inferred from homology"/>
<dbReference type="InterPro" id="IPR000620">
    <property type="entry name" value="EamA_dom"/>
</dbReference>
<accession>A0AA47EK86</accession>
<keyword evidence="2" id="KW-0812">Transmembrane</keyword>
<reference evidence="4" key="1">
    <citation type="submission" date="2021-11" db="EMBL/GenBank/DDBJ databases">
        <title>Clostridia strains as spoilage organisms.</title>
        <authorList>
            <person name="Wambui J."/>
            <person name="Stevens M.J.A."/>
            <person name="Stephan R."/>
        </authorList>
    </citation>
    <scope>NUCLEOTIDE SEQUENCE</scope>
    <source>
        <strain evidence="4">CF009</strain>
    </source>
</reference>
<keyword evidence="2" id="KW-0472">Membrane</keyword>
<dbReference type="RefSeq" id="WP_216121688.1">
    <property type="nucleotide sequence ID" value="NZ_CP086239.1"/>
</dbReference>
<evidence type="ECO:0000313" key="5">
    <source>
        <dbReference type="Proteomes" id="UP001164733"/>
    </source>
</evidence>
<feature type="transmembrane region" description="Helical" evidence="2">
    <location>
        <begin position="267"/>
        <end position="284"/>
    </location>
</feature>
<dbReference type="PANTHER" id="PTHR22911">
    <property type="entry name" value="ACYL-MALONYL CONDENSING ENZYME-RELATED"/>
    <property type="match status" value="1"/>
</dbReference>
<dbReference type="AlphaFoldDB" id="A0AA47EK86"/>
<keyword evidence="2" id="KW-1133">Transmembrane helix</keyword>
<dbReference type="EMBL" id="CP086239">
    <property type="protein sequence ID" value="WAG61620.1"/>
    <property type="molecule type" value="Genomic_DNA"/>
</dbReference>
<dbReference type="Pfam" id="PF00892">
    <property type="entry name" value="EamA"/>
    <property type="match status" value="2"/>
</dbReference>
<feature type="transmembrane region" description="Helical" evidence="2">
    <location>
        <begin position="7"/>
        <end position="28"/>
    </location>
</feature>
<feature type="domain" description="EamA" evidence="3">
    <location>
        <begin position="5"/>
        <end position="138"/>
    </location>
</feature>
<feature type="transmembrane region" description="Helical" evidence="2">
    <location>
        <begin position="209"/>
        <end position="230"/>
    </location>
</feature>
<dbReference type="PANTHER" id="PTHR22911:SF137">
    <property type="entry name" value="SOLUTE CARRIER FAMILY 35 MEMBER G2-RELATED"/>
    <property type="match status" value="1"/>
</dbReference>
<evidence type="ECO:0000256" key="1">
    <source>
        <dbReference type="ARBA" id="ARBA00007362"/>
    </source>
</evidence>
<sequence length="286" mass="31543">MEKTKGILYIILSASAFGIMPILAKLSYRGGANTYSTLFLRFLFAAIMLFYYLKTKGISMKLTKKQSILILIIGVFGFTLTTSSLYMSYNYIGIGMASMIFYIYPSIVTILAYMFYKEKIYFRKIISLIISLMGIYILIDKASVSFNIKGIILALIAAVLYSLYVLGASNKEFKNINSYVLTFYISCASATVMFIAAMSTSNFSIHISFYALVAILLIAFISTVVALMAFLEGVRLIGPSKASILSTIEPIVSLILGIIILGEPISSRIIIGSIMIVLSVVILTKK</sequence>
<feature type="transmembrane region" description="Helical" evidence="2">
    <location>
        <begin position="178"/>
        <end position="197"/>
    </location>
</feature>
<feature type="domain" description="EamA" evidence="3">
    <location>
        <begin position="149"/>
        <end position="284"/>
    </location>
</feature>
<feature type="transmembrane region" description="Helical" evidence="2">
    <location>
        <begin position="121"/>
        <end position="139"/>
    </location>
</feature>